<dbReference type="RefSeq" id="WP_151166028.1">
    <property type="nucleotide sequence ID" value="NZ_WACR01000001.1"/>
</dbReference>
<evidence type="ECO:0000256" key="2">
    <source>
        <dbReference type="ARBA" id="ARBA00023315"/>
    </source>
</evidence>
<keyword evidence="2" id="KW-0012">Acyltransferase</keyword>
<dbReference type="Proteomes" id="UP000435357">
    <property type="component" value="Unassembled WGS sequence"/>
</dbReference>
<dbReference type="Gene3D" id="2.160.10.10">
    <property type="entry name" value="Hexapeptide repeat proteins"/>
    <property type="match status" value="1"/>
</dbReference>
<dbReference type="Pfam" id="PF13562">
    <property type="entry name" value="NTP_transf_4"/>
    <property type="match status" value="1"/>
</dbReference>
<name>A0A6N6M7I8_9FLAO</name>
<keyword evidence="4" id="KW-1185">Reference proteome</keyword>
<evidence type="ECO:0000313" key="3">
    <source>
        <dbReference type="EMBL" id="KAB1066040.1"/>
    </source>
</evidence>
<dbReference type="PANTHER" id="PTHR43584">
    <property type="entry name" value="NUCLEOTIDYL TRANSFERASE"/>
    <property type="match status" value="1"/>
</dbReference>
<dbReference type="CDD" id="cd05635">
    <property type="entry name" value="LbH_unknown"/>
    <property type="match status" value="1"/>
</dbReference>
<dbReference type="InterPro" id="IPR050065">
    <property type="entry name" value="GlmU-like"/>
</dbReference>
<protein>
    <submittedName>
        <fullName evidence="3">Glucose-1-phosphate thymidylyltransferase</fullName>
    </submittedName>
</protein>
<dbReference type="GO" id="GO:0016779">
    <property type="term" value="F:nucleotidyltransferase activity"/>
    <property type="evidence" value="ECO:0007669"/>
    <property type="project" value="UniProtKB-ARBA"/>
</dbReference>
<keyword evidence="1 3" id="KW-0808">Transferase</keyword>
<accession>A0A6N6M7I8</accession>
<dbReference type="NCBIfam" id="TIGR03991">
    <property type="entry name" value="alt_bact_glmU"/>
    <property type="match status" value="1"/>
</dbReference>
<dbReference type="GO" id="GO:0016746">
    <property type="term" value="F:acyltransferase activity"/>
    <property type="evidence" value="ECO:0007669"/>
    <property type="project" value="UniProtKB-KW"/>
</dbReference>
<dbReference type="SUPFAM" id="SSF51161">
    <property type="entry name" value="Trimeric LpxA-like enzymes"/>
    <property type="match status" value="1"/>
</dbReference>
<evidence type="ECO:0000256" key="1">
    <source>
        <dbReference type="ARBA" id="ARBA00022679"/>
    </source>
</evidence>
<organism evidence="3 4">
    <name type="scientific">Salibacter halophilus</name>
    <dbReference type="NCBI Taxonomy" id="1803916"/>
    <lineage>
        <taxon>Bacteria</taxon>
        <taxon>Pseudomonadati</taxon>
        <taxon>Bacteroidota</taxon>
        <taxon>Flavobacteriia</taxon>
        <taxon>Flavobacteriales</taxon>
        <taxon>Salibacteraceae</taxon>
        <taxon>Salibacter</taxon>
    </lineage>
</organism>
<gene>
    <name evidence="3" type="ORF">F3059_00810</name>
</gene>
<comment type="caution">
    <text evidence="3">The sequence shown here is derived from an EMBL/GenBank/DDBJ whole genome shotgun (WGS) entry which is preliminary data.</text>
</comment>
<dbReference type="InterPro" id="IPR023917">
    <property type="entry name" value="Bifunctiontional_GlmU_bac-type"/>
</dbReference>
<reference evidence="3 4" key="1">
    <citation type="submission" date="2019-09" db="EMBL/GenBank/DDBJ databases">
        <title>Genomes of Cryomorphaceae.</title>
        <authorList>
            <person name="Bowman J.P."/>
        </authorList>
    </citation>
    <scope>NUCLEOTIDE SEQUENCE [LARGE SCALE GENOMIC DNA]</scope>
    <source>
        <strain evidence="3 4">KCTC 52047</strain>
    </source>
</reference>
<sequence length="397" mass="43768">MNTILFDDHAHVSLLPLTFTRPVSEIRIGILTITQKWEHHLNTKVSWFTQPYLAKKYRFSAENENLLINGSVCPTPALTEKIQSLKSGEILKKDEKVLAAVVSQSEFEAESVVKSLRLSGDSIQFSGELDIIEHPWDIYSQNHSQLVADFELITKGRESQQLSSTNTIIGDKIFVEKGAKVEAAVLNASDAPVYIGQNAEIMEGATVRGGLAMLENSVLKMGAKIYGATTLGPHVKVGGEVNNCVIFGYSNKGHDGFLGNSVIGEWCNLGADTNNSNLKNNYGIVKAWSYLEEDFISTGKQFCGLIMGDHSKSGINTMFNTGTVVGVSANIFGSDFPSKLIPSYSWGGAKGFDTFMLEKSFEVAQRMMERRGIELTDIDKAILSEIYERTDQYRSYS</sequence>
<evidence type="ECO:0000313" key="4">
    <source>
        <dbReference type="Proteomes" id="UP000435357"/>
    </source>
</evidence>
<dbReference type="OrthoDB" id="9784832at2"/>
<dbReference type="PANTHER" id="PTHR43584:SF8">
    <property type="entry name" value="N-ACETYLMURAMATE ALPHA-1-PHOSPHATE URIDYLYLTRANSFERASE"/>
    <property type="match status" value="1"/>
</dbReference>
<dbReference type="EMBL" id="WACR01000001">
    <property type="protein sequence ID" value="KAB1066040.1"/>
    <property type="molecule type" value="Genomic_DNA"/>
</dbReference>
<dbReference type="InterPro" id="IPR011004">
    <property type="entry name" value="Trimer_LpxA-like_sf"/>
</dbReference>
<dbReference type="AlphaFoldDB" id="A0A6N6M7I8"/>
<proteinExistence type="predicted"/>